<comment type="caution">
    <text evidence="1">Lacks conserved residue(s) required for the propagation of feature annotation.</text>
</comment>
<name>A0A1G9KCB5_9BACT</name>
<dbReference type="InterPro" id="IPR001789">
    <property type="entry name" value="Sig_transdc_resp-reg_receiver"/>
</dbReference>
<dbReference type="Proteomes" id="UP000198510">
    <property type="component" value="Unassembled WGS sequence"/>
</dbReference>
<evidence type="ECO:0000259" key="2">
    <source>
        <dbReference type="PROSITE" id="PS50110"/>
    </source>
</evidence>
<organism evidence="3 4">
    <name type="scientific">Catalinimonas alkaloidigena</name>
    <dbReference type="NCBI Taxonomy" id="1075417"/>
    <lineage>
        <taxon>Bacteria</taxon>
        <taxon>Pseudomonadati</taxon>
        <taxon>Bacteroidota</taxon>
        <taxon>Cytophagia</taxon>
        <taxon>Cytophagales</taxon>
        <taxon>Catalimonadaceae</taxon>
        <taxon>Catalinimonas</taxon>
    </lineage>
</organism>
<keyword evidence="4" id="KW-1185">Reference proteome</keyword>
<evidence type="ECO:0000256" key="1">
    <source>
        <dbReference type="PROSITE-ProRule" id="PRU00169"/>
    </source>
</evidence>
<sequence length="150" mass="17238">MIDTIWIIDDDEIHQLITRRLLERFHEVGAIVALRRTKSALEHLERVEQGADALPDLVFAGLLPESRDEDRQFLKRYGKLVGHYPHVPLFFLVTASTQRPVRRQSGWEDYITGYLSKPFSPGRLSTVLLAAAQAEEDEGGHRTFPFLSRR</sequence>
<dbReference type="STRING" id="1075417.SAMN05421823_106122"/>
<gene>
    <name evidence="3" type="ORF">SAMN05421823_106122</name>
</gene>
<protein>
    <recommendedName>
        <fullName evidence="2">Response regulatory domain-containing protein</fullName>
    </recommendedName>
</protein>
<accession>A0A1G9KCB5</accession>
<dbReference type="GO" id="GO:0000160">
    <property type="term" value="P:phosphorelay signal transduction system"/>
    <property type="evidence" value="ECO:0007669"/>
    <property type="project" value="InterPro"/>
</dbReference>
<feature type="domain" description="Response regulatory" evidence="2">
    <location>
        <begin position="4"/>
        <end position="132"/>
    </location>
</feature>
<evidence type="ECO:0000313" key="3">
    <source>
        <dbReference type="EMBL" id="SDL47458.1"/>
    </source>
</evidence>
<dbReference type="InterPro" id="IPR011006">
    <property type="entry name" value="CheY-like_superfamily"/>
</dbReference>
<proteinExistence type="predicted"/>
<dbReference type="AlphaFoldDB" id="A0A1G9KCB5"/>
<dbReference type="Gene3D" id="3.40.50.2300">
    <property type="match status" value="1"/>
</dbReference>
<dbReference type="RefSeq" id="WP_089683806.1">
    <property type="nucleotide sequence ID" value="NZ_FNFO01000006.1"/>
</dbReference>
<evidence type="ECO:0000313" key="4">
    <source>
        <dbReference type="Proteomes" id="UP000198510"/>
    </source>
</evidence>
<reference evidence="3 4" key="1">
    <citation type="submission" date="2016-10" db="EMBL/GenBank/DDBJ databases">
        <authorList>
            <person name="de Groot N.N."/>
        </authorList>
    </citation>
    <scope>NUCLEOTIDE SEQUENCE [LARGE SCALE GENOMIC DNA]</scope>
    <source>
        <strain evidence="3 4">DSM 25186</strain>
    </source>
</reference>
<dbReference type="EMBL" id="FNFO01000006">
    <property type="protein sequence ID" value="SDL47458.1"/>
    <property type="molecule type" value="Genomic_DNA"/>
</dbReference>
<dbReference type="SUPFAM" id="SSF52172">
    <property type="entry name" value="CheY-like"/>
    <property type="match status" value="1"/>
</dbReference>
<dbReference type="PROSITE" id="PS50110">
    <property type="entry name" value="RESPONSE_REGULATORY"/>
    <property type="match status" value="1"/>
</dbReference>